<sequence length="155" mass="17309">MHVLSSLDDNSTQSVEESVLAALMAIGRLMRQRTASDIDPGTFWLLHTLRCNGALRVTELAAKMSLDSSTVSRHVQQLDRSGLVERKADPDDGRAQLVDVSARGHELLNEGFAQRKAALIQHFVSWDREDVEALERLLNKFVNDIDSTIAELEQK</sequence>
<dbReference type="InterPro" id="IPR036388">
    <property type="entry name" value="WH-like_DNA-bd_sf"/>
</dbReference>
<dbReference type="Gene3D" id="1.10.10.10">
    <property type="entry name" value="Winged helix-like DNA-binding domain superfamily/Winged helix DNA-binding domain"/>
    <property type="match status" value="1"/>
</dbReference>
<dbReference type="PRINTS" id="PR00598">
    <property type="entry name" value="HTHMARR"/>
</dbReference>
<dbReference type="InterPro" id="IPR000835">
    <property type="entry name" value="HTH_MarR-typ"/>
</dbReference>
<dbReference type="PANTHER" id="PTHR39515">
    <property type="entry name" value="CONSERVED PROTEIN"/>
    <property type="match status" value="1"/>
</dbReference>
<name>A0ABS2RG86_9ACTN</name>
<reference evidence="2 3" key="1">
    <citation type="submission" date="2021-01" db="EMBL/GenBank/DDBJ databases">
        <title>Sequencing the genomes of 1000 actinobacteria strains.</title>
        <authorList>
            <person name="Klenk H.-P."/>
        </authorList>
    </citation>
    <scope>NUCLEOTIDE SEQUENCE [LARGE SCALE GENOMIC DNA]</scope>
    <source>
        <strain evidence="2 3">DSM 18662</strain>
    </source>
</reference>
<dbReference type="CDD" id="cd00090">
    <property type="entry name" value="HTH_ARSR"/>
    <property type="match status" value="1"/>
</dbReference>
<dbReference type="InterPro" id="IPR011991">
    <property type="entry name" value="ArsR-like_HTH"/>
</dbReference>
<dbReference type="InterPro" id="IPR036390">
    <property type="entry name" value="WH_DNA-bd_sf"/>
</dbReference>
<dbReference type="EMBL" id="JAFBCF010000001">
    <property type="protein sequence ID" value="MBM7798013.1"/>
    <property type="molecule type" value="Genomic_DNA"/>
</dbReference>
<gene>
    <name evidence="2" type="ORF">JOE57_000934</name>
</gene>
<accession>A0ABS2RG86</accession>
<protein>
    <submittedName>
        <fullName evidence="2">DNA-binding MarR family transcriptional regulator</fullName>
    </submittedName>
</protein>
<dbReference type="SMART" id="SM00347">
    <property type="entry name" value="HTH_MARR"/>
    <property type="match status" value="1"/>
</dbReference>
<dbReference type="PANTHER" id="PTHR39515:SF2">
    <property type="entry name" value="HTH-TYPE TRANSCRIPTIONAL REGULATOR RV0880"/>
    <property type="match status" value="1"/>
</dbReference>
<evidence type="ECO:0000313" key="2">
    <source>
        <dbReference type="EMBL" id="MBM7798013.1"/>
    </source>
</evidence>
<dbReference type="RefSeq" id="WP_204916628.1">
    <property type="nucleotide sequence ID" value="NZ_BAAAQP010000011.1"/>
</dbReference>
<dbReference type="PROSITE" id="PS50995">
    <property type="entry name" value="HTH_MARR_2"/>
    <property type="match status" value="1"/>
</dbReference>
<dbReference type="SUPFAM" id="SSF46785">
    <property type="entry name" value="Winged helix' DNA-binding domain"/>
    <property type="match status" value="1"/>
</dbReference>
<keyword evidence="2" id="KW-0238">DNA-binding</keyword>
<evidence type="ECO:0000259" key="1">
    <source>
        <dbReference type="PROSITE" id="PS50995"/>
    </source>
</evidence>
<comment type="caution">
    <text evidence="2">The sequence shown here is derived from an EMBL/GenBank/DDBJ whole genome shotgun (WGS) entry which is preliminary data.</text>
</comment>
<dbReference type="InterPro" id="IPR052526">
    <property type="entry name" value="HTH-type_Bedaq_tolerance"/>
</dbReference>
<proteinExistence type="predicted"/>
<dbReference type="Proteomes" id="UP000704762">
    <property type="component" value="Unassembled WGS sequence"/>
</dbReference>
<keyword evidence="3" id="KW-1185">Reference proteome</keyword>
<dbReference type="Pfam" id="PF01047">
    <property type="entry name" value="MarR"/>
    <property type="match status" value="1"/>
</dbReference>
<evidence type="ECO:0000313" key="3">
    <source>
        <dbReference type="Proteomes" id="UP000704762"/>
    </source>
</evidence>
<organism evidence="2 3">
    <name type="scientific">Microlunatus panaciterrae</name>
    <dbReference type="NCBI Taxonomy" id="400768"/>
    <lineage>
        <taxon>Bacteria</taxon>
        <taxon>Bacillati</taxon>
        <taxon>Actinomycetota</taxon>
        <taxon>Actinomycetes</taxon>
        <taxon>Propionibacteriales</taxon>
        <taxon>Propionibacteriaceae</taxon>
        <taxon>Microlunatus</taxon>
    </lineage>
</organism>
<dbReference type="GO" id="GO:0003677">
    <property type="term" value="F:DNA binding"/>
    <property type="evidence" value="ECO:0007669"/>
    <property type="project" value="UniProtKB-KW"/>
</dbReference>
<feature type="domain" description="HTH marR-type" evidence="1">
    <location>
        <begin position="16"/>
        <end position="143"/>
    </location>
</feature>